<evidence type="ECO:0000256" key="7">
    <source>
        <dbReference type="ARBA" id="ARBA00023136"/>
    </source>
</evidence>
<dbReference type="PIRSF" id="PIRSF028865">
    <property type="entry name" value="Membrin-2"/>
    <property type="match status" value="1"/>
</dbReference>
<dbReference type="InterPro" id="IPR038407">
    <property type="entry name" value="v-SNARE_N_sf"/>
</dbReference>
<dbReference type="Pfam" id="PF05008">
    <property type="entry name" value="V-SNARE"/>
    <property type="match status" value="1"/>
</dbReference>
<reference evidence="12 13" key="1">
    <citation type="submission" date="2014-11" db="EMBL/GenBank/DDBJ databases">
        <authorList>
            <person name="Zhu J."/>
            <person name="Qi W."/>
            <person name="Song R."/>
        </authorList>
    </citation>
    <scope>NUCLEOTIDE SEQUENCE [LARGE SCALE GENOMIC DNA]</scope>
</reference>
<feature type="domain" description="Vesicle transport v-SNARE N-terminal" evidence="11">
    <location>
        <begin position="1"/>
        <end position="93"/>
    </location>
</feature>
<dbReference type="OMA" id="ADEYLCC"/>
<dbReference type="Proteomes" id="UP000041254">
    <property type="component" value="Unassembled WGS sequence"/>
</dbReference>
<dbReference type="PANTHER" id="PTHR21230">
    <property type="entry name" value="VESICLE TRANSPORT V-SNARE PROTEIN VTI1-RELATED"/>
    <property type="match status" value="1"/>
</dbReference>
<evidence type="ECO:0000313" key="13">
    <source>
        <dbReference type="Proteomes" id="UP000041254"/>
    </source>
</evidence>
<dbReference type="SUPFAM" id="SSF47661">
    <property type="entry name" value="t-snare proteins"/>
    <property type="match status" value="1"/>
</dbReference>
<evidence type="ECO:0000256" key="4">
    <source>
        <dbReference type="ARBA" id="ARBA00022927"/>
    </source>
</evidence>
<dbReference type="GO" id="GO:0031902">
    <property type="term" value="C:late endosome membrane"/>
    <property type="evidence" value="ECO:0007669"/>
    <property type="project" value="TreeGrafter"/>
</dbReference>
<dbReference type="GO" id="GO:0005794">
    <property type="term" value="C:Golgi apparatus"/>
    <property type="evidence" value="ECO:0007669"/>
    <property type="project" value="InterPro"/>
</dbReference>
<dbReference type="GO" id="GO:0000149">
    <property type="term" value="F:SNARE binding"/>
    <property type="evidence" value="ECO:0007669"/>
    <property type="project" value="TreeGrafter"/>
</dbReference>
<keyword evidence="13" id="KW-1185">Reference proteome</keyword>
<name>A0A0G4EKS9_VITBC</name>
<keyword evidence="4" id="KW-0653">Protein transport</keyword>
<dbReference type="STRING" id="1169540.A0A0G4EKS9"/>
<keyword evidence="6 9" id="KW-0175">Coiled coil</keyword>
<dbReference type="Gene3D" id="1.20.5.110">
    <property type="match status" value="1"/>
</dbReference>
<dbReference type="GO" id="GO:0006886">
    <property type="term" value="P:intracellular protein transport"/>
    <property type="evidence" value="ECO:0007669"/>
    <property type="project" value="InterPro"/>
</dbReference>
<keyword evidence="5 10" id="KW-1133">Transmembrane helix</keyword>
<dbReference type="FunCoup" id="A0A0G4EKS9">
    <property type="interactions" value="151"/>
</dbReference>
<protein>
    <recommendedName>
        <fullName evidence="11">Vesicle transport v-SNARE N-terminal domain-containing protein</fullName>
    </recommendedName>
</protein>
<evidence type="ECO:0000256" key="8">
    <source>
        <dbReference type="ARBA" id="ARBA00046280"/>
    </source>
</evidence>
<dbReference type="AlphaFoldDB" id="A0A0G4EKS9"/>
<dbReference type="InterPro" id="IPR007705">
    <property type="entry name" value="Vesicle_trsprt_v-SNARE_N"/>
</dbReference>
<evidence type="ECO:0000259" key="11">
    <source>
        <dbReference type="Pfam" id="PF05008"/>
    </source>
</evidence>
<dbReference type="VEuPathDB" id="CryptoDB:Vbra_5076"/>
<dbReference type="PANTHER" id="PTHR21230:SF26">
    <property type="entry name" value="VESICLE TRANSPORT THROUGH INTERACTION WITH T-SNARES HOMOLOG 1A"/>
    <property type="match status" value="1"/>
</dbReference>
<keyword evidence="3 10" id="KW-0812">Transmembrane</keyword>
<sequence length="226" mass="25803">MSDLFSTYQEDFDRLIVEVEGKLKILNNYEDSTSDLRQAIADCQKFIQQAEQNLRQMEMECRTLPASTAPHIAESMASRRTNLTELSQEFQNARTDLERKALLGQRGGRGGAFEMNGLGSGSHEHRQRLLDARNGLRQGVDQLEESRRLALETEQIGGEILGDLRSQRETILRTRHNLSDVSYNLDWARRTIANMGRRVVANKILLYSIIGVCVLAIIFIIYWKFA</sequence>
<accession>A0A0G4EKS9</accession>
<dbReference type="Pfam" id="PF12352">
    <property type="entry name" value="V-SNARE_C"/>
    <property type="match status" value="1"/>
</dbReference>
<dbReference type="GO" id="GO:0031201">
    <property type="term" value="C:SNARE complex"/>
    <property type="evidence" value="ECO:0007669"/>
    <property type="project" value="TreeGrafter"/>
</dbReference>
<dbReference type="CDD" id="cd15862">
    <property type="entry name" value="SNARE_Vti1"/>
    <property type="match status" value="1"/>
</dbReference>
<dbReference type="GO" id="GO:0005789">
    <property type="term" value="C:endoplasmic reticulum membrane"/>
    <property type="evidence" value="ECO:0007669"/>
    <property type="project" value="TreeGrafter"/>
</dbReference>
<evidence type="ECO:0000256" key="6">
    <source>
        <dbReference type="ARBA" id="ARBA00023054"/>
    </source>
</evidence>
<evidence type="ECO:0000256" key="5">
    <source>
        <dbReference type="ARBA" id="ARBA00022989"/>
    </source>
</evidence>
<keyword evidence="2" id="KW-0813">Transport</keyword>
<dbReference type="FunFam" id="1.20.5.110:FF:000002">
    <property type="entry name" value="Vesicle transport through interaction with t-SNAREsB"/>
    <property type="match status" value="1"/>
</dbReference>
<evidence type="ECO:0000256" key="2">
    <source>
        <dbReference type="ARBA" id="ARBA00022448"/>
    </source>
</evidence>
<dbReference type="PhylomeDB" id="A0A0G4EKS9"/>
<organism evidence="12 13">
    <name type="scientific">Vitrella brassicaformis (strain CCMP3155)</name>
    <dbReference type="NCBI Taxonomy" id="1169540"/>
    <lineage>
        <taxon>Eukaryota</taxon>
        <taxon>Sar</taxon>
        <taxon>Alveolata</taxon>
        <taxon>Colpodellida</taxon>
        <taxon>Vitrellaceae</taxon>
        <taxon>Vitrella</taxon>
    </lineage>
</organism>
<gene>
    <name evidence="12" type="ORF">Vbra_5076</name>
</gene>
<dbReference type="InterPro" id="IPR027027">
    <property type="entry name" value="GOSR2/Membrin/Bos1"/>
</dbReference>
<evidence type="ECO:0000256" key="10">
    <source>
        <dbReference type="SAM" id="Phobius"/>
    </source>
</evidence>
<dbReference type="GO" id="GO:0006906">
    <property type="term" value="P:vesicle fusion"/>
    <property type="evidence" value="ECO:0007669"/>
    <property type="project" value="TreeGrafter"/>
</dbReference>
<evidence type="ECO:0000256" key="1">
    <source>
        <dbReference type="ARBA" id="ARBA00006108"/>
    </source>
</evidence>
<proteinExistence type="inferred from homology"/>
<keyword evidence="7 10" id="KW-0472">Membrane</keyword>
<dbReference type="EMBL" id="CDMY01000253">
    <property type="protein sequence ID" value="CEL97105.1"/>
    <property type="molecule type" value="Genomic_DNA"/>
</dbReference>
<dbReference type="Gene3D" id="1.20.58.400">
    <property type="entry name" value="t-snare proteins"/>
    <property type="match status" value="1"/>
</dbReference>
<comment type="similarity">
    <text evidence="1">Belongs to the VTI1 family.</text>
</comment>
<dbReference type="OrthoDB" id="430637at2759"/>
<comment type="subcellular location">
    <subcellularLocation>
        <location evidence="8">Endomembrane system</location>
        <topology evidence="8">Single-pass type IV membrane protein</topology>
    </subcellularLocation>
</comment>
<evidence type="ECO:0000313" key="12">
    <source>
        <dbReference type="EMBL" id="CEL97105.1"/>
    </source>
</evidence>
<dbReference type="SUPFAM" id="SSF58038">
    <property type="entry name" value="SNARE fusion complex"/>
    <property type="match status" value="1"/>
</dbReference>
<evidence type="ECO:0000256" key="9">
    <source>
        <dbReference type="SAM" id="Coils"/>
    </source>
</evidence>
<evidence type="ECO:0000256" key="3">
    <source>
        <dbReference type="ARBA" id="ARBA00022692"/>
    </source>
</evidence>
<feature type="transmembrane region" description="Helical" evidence="10">
    <location>
        <begin position="204"/>
        <end position="223"/>
    </location>
</feature>
<dbReference type="GO" id="GO:0005484">
    <property type="term" value="F:SNAP receptor activity"/>
    <property type="evidence" value="ECO:0007669"/>
    <property type="project" value="InterPro"/>
</dbReference>
<feature type="coiled-coil region" evidence="9">
    <location>
        <begin position="40"/>
        <end position="100"/>
    </location>
</feature>
<dbReference type="InParanoid" id="A0A0G4EKS9"/>
<dbReference type="InterPro" id="IPR010989">
    <property type="entry name" value="SNARE"/>
</dbReference>
<dbReference type="GO" id="GO:0012507">
    <property type="term" value="C:ER to Golgi transport vesicle membrane"/>
    <property type="evidence" value="ECO:0007669"/>
    <property type="project" value="TreeGrafter"/>
</dbReference>